<dbReference type="AlphaFoldDB" id="G6F3K8"/>
<dbReference type="Proteomes" id="UP000005939">
    <property type="component" value="Unassembled WGS sequence"/>
</dbReference>
<evidence type="ECO:0000256" key="1">
    <source>
        <dbReference type="SAM" id="Phobius"/>
    </source>
</evidence>
<proteinExistence type="predicted"/>
<evidence type="ECO:0000313" key="2">
    <source>
        <dbReference type="EMBL" id="EHD12874.1"/>
    </source>
</evidence>
<keyword evidence="1" id="KW-1133">Transmembrane helix</keyword>
<comment type="caution">
    <text evidence="2">The sequence shown here is derived from an EMBL/GenBank/DDBJ whole genome shotgun (WGS) entry which is preliminary data.</text>
</comment>
<organism evidence="2 3">
    <name type="scientific">Commensalibacter intestini A911</name>
    <dbReference type="NCBI Taxonomy" id="1088868"/>
    <lineage>
        <taxon>Bacteria</taxon>
        <taxon>Pseudomonadati</taxon>
        <taxon>Pseudomonadota</taxon>
        <taxon>Alphaproteobacteria</taxon>
        <taxon>Acetobacterales</taxon>
        <taxon>Acetobacteraceae</taxon>
    </lineage>
</organism>
<reference evidence="2 3" key="1">
    <citation type="submission" date="2011-10" db="EMBL/GenBank/DDBJ databases">
        <title>Genome Sequence of Commensalibacter intestini A911, isolated from Drosophila gut.</title>
        <authorList>
            <person name="Lee W.-J."/>
            <person name="Kim E.-K."/>
        </authorList>
    </citation>
    <scope>NUCLEOTIDE SEQUENCE [LARGE SCALE GENOMIC DNA]</scope>
    <source>
        <strain evidence="2 3">A911</strain>
    </source>
</reference>
<accession>G6F3K8</accession>
<keyword evidence="1" id="KW-0472">Membrane</keyword>
<sequence length="37" mass="3991">MNHGLKFLLTRIASSTIAAILFEIHLYFSLLSAPGGS</sequence>
<gene>
    <name evidence="2" type="ORF">CIN_22040</name>
</gene>
<keyword evidence="1" id="KW-0812">Transmembrane</keyword>
<protein>
    <submittedName>
        <fullName evidence="2">Uncharacterized protein</fullName>
    </submittedName>
</protein>
<dbReference type="EMBL" id="AGFR01000023">
    <property type="protein sequence ID" value="EHD12874.1"/>
    <property type="molecule type" value="Genomic_DNA"/>
</dbReference>
<name>G6F3K8_9PROT</name>
<evidence type="ECO:0000313" key="3">
    <source>
        <dbReference type="Proteomes" id="UP000005939"/>
    </source>
</evidence>
<feature type="transmembrane region" description="Helical" evidence="1">
    <location>
        <begin position="12"/>
        <end position="31"/>
    </location>
</feature>